<gene>
    <name evidence="4" type="ORF">XENOCAPTIV_018175</name>
</gene>
<evidence type="ECO:0000313" key="4">
    <source>
        <dbReference type="EMBL" id="MEQ2219453.1"/>
    </source>
</evidence>
<name>A0ABV0SFX8_9TELE</name>
<organism evidence="4 5">
    <name type="scientific">Xenoophorus captivus</name>
    <dbReference type="NCBI Taxonomy" id="1517983"/>
    <lineage>
        <taxon>Eukaryota</taxon>
        <taxon>Metazoa</taxon>
        <taxon>Chordata</taxon>
        <taxon>Craniata</taxon>
        <taxon>Vertebrata</taxon>
        <taxon>Euteleostomi</taxon>
        <taxon>Actinopterygii</taxon>
        <taxon>Neopterygii</taxon>
        <taxon>Teleostei</taxon>
        <taxon>Neoteleostei</taxon>
        <taxon>Acanthomorphata</taxon>
        <taxon>Ovalentaria</taxon>
        <taxon>Atherinomorphae</taxon>
        <taxon>Cyprinodontiformes</taxon>
        <taxon>Goodeidae</taxon>
        <taxon>Xenoophorus</taxon>
    </lineage>
</organism>
<dbReference type="PANTHER" id="PTHR10271">
    <property type="entry name" value="INTERFERON-INDUCED PROTEIN WITH TETRATRICOPEPTIDE REPEATS"/>
    <property type="match status" value="1"/>
</dbReference>
<evidence type="ECO:0000313" key="5">
    <source>
        <dbReference type="Proteomes" id="UP001434883"/>
    </source>
</evidence>
<evidence type="ECO:0000256" key="2">
    <source>
        <dbReference type="ARBA" id="ARBA00022803"/>
    </source>
</evidence>
<sequence>MQPDTLEWQSSYVILSAEAFKDDLKKLYAERLEMLRSARERDPNNLYIAALYLEARAANGEHIQTEAQMLAEKVLERPASSYSGISLLLRLYRNYISKDEAVKLAEEALRRHPGSRYLNRSVAICHVKKILSKDYKPEINPASEINRAIGLWEKMMDAYQEPSLKNQITLADLYAKVDKEKADQIYKELLGREDLDPAGKQMLYNHYANYLYFIRNDSRRSTESHMKAAEIPEESISTETLESKLKALQSHFVWDLESSRQNLIHLRNILQDIGTEEGNFWLGHIYNLQGFIQYKMGSTEEALKLFNQATETFKQMKNTDEGPWLMVNFGNLAWMHHLIDEEEKSQDYLSKVDALMKKYPAPPEEELHPEVCAEKAWTLMKFDKEKKLQAAELFKKAIQMQPDTLEWQSISAILSAQNLEENIKKLYAERLEELRSAKERDPDNLCVAALYLQAQAVSIKHEARELAERILERPMNNYCGIVPLLDLYTKHISVDEAVEIAKEALRRHPDSRYTKRSAAKCYTRKIFAQQSNPDPRRIDEAIRLWEEVIKAYPESSLEEKMCLADLYAKVDIEKADQIYKELLEQDGLDPAGKQMLYNRYAKHLYFIRDESKSSAEYHMKAAEIKEESKYRQNSITELEKTLGRNNDPEMCRKIKEFLTNLKAELSEPTLNQE</sequence>
<dbReference type="EMBL" id="JAHRIN010079431">
    <property type="protein sequence ID" value="MEQ2219453.1"/>
    <property type="molecule type" value="Genomic_DNA"/>
</dbReference>
<dbReference type="Gene3D" id="1.25.40.10">
    <property type="entry name" value="Tetratricopeptide repeat domain"/>
    <property type="match status" value="4"/>
</dbReference>
<comment type="similarity">
    <text evidence="3">Belongs to the IFIT family.</text>
</comment>
<proteinExistence type="inferred from homology"/>
<dbReference type="SUPFAM" id="SSF48452">
    <property type="entry name" value="TPR-like"/>
    <property type="match status" value="2"/>
</dbReference>
<dbReference type="InterPro" id="IPR011990">
    <property type="entry name" value="TPR-like_helical_dom_sf"/>
</dbReference>
<dbReference type="Proteomes" id="UP001434883">
    <property type="component" value="Unassembled WGS sequence"/>
</dbReference>
<keyword evidence="5" id="KW-1185">Reference proteome</keyword>
<evidence type="ECO:0000256" key="3">
    <source>
        <dbReference type="ARBA" id="ARBA00038336"/>
    </source>
</evidence>
<accession>A0ABV0SFX8</accession>
<protein>
    <submittedName>
        <fullName evidence="4">Uncharacterized protein</fullName>
    </submittedName>
</protein>
<evidence type="ECO:0000256" key="1">
    <source>
        <dbReference type="ARBA" id="ARBA00022737"/>
    </source>
</evidence>
<keyword evidence="2" id="KW-0802">TPR repeat</keyword>
<comment type="caution">
    <text evidence="4">The sequence shown here is derived from an EMBL/GenBank/DDBJ whole genome shotgun (WGS) entry which is preliminary data.</text>
</comment>
<dbReference type="PANTHER" id="PTHR10271:SF14">
    <property type="entry name" value="INTERFERON-INDUCED PROTEIN WITH TETRATRICOPEPTIDE REPEATS-RELATED"/>
    <property type="match status" value="1"/>
</dbReference>
<keyword evidence="1" id="KW-0677">Repeat</keyword>
<reference evidence="4 5" key="1">
    <citation type="submission" date="2021-06" db="EMBL/GenBank/DDBJ databases">
        <authorList>
            <person name="Palmer J.M."/>
        </authorList>
    </citation>
    <scope>NUCLEOTIDE SEQUENCE [LARGE SCALE GENOMIC DNA]</scope>
    <source>
        <strain evidence="4 5">XC_2019</strain>
        <tissue evidence="4">Muscle</tissue>
    </source>
</reference>